<protein>
    <recommendedName>
        <fullName evidence="2">Single-stranded-DNA-specific exonuclease RecJ</fullName>
    </recommendedName>
</protein>
<dbReference type="GO" id="GO:0008409">
    <property type="term" value="F:5'-3' exonuclease activity"/>
    <property type="evidence" value="ECO:0007669"/>
    <property type="project" value="InterPro"/>
</dbReference>
<dbReference type="PANTHER" id="PTHR30255:SF2">
    <property type="entry name" value="SINGLE-STRANDED-DNA-SPECIFIC EXONUCLEASE RECJ"/>
    <property type="match status" value="1"/>
</dbReference>
<evidence type="ECO:0000256" key="3">
    <source>
        <dbReference type="ARBA" id="ARBA00022722"/>
    </source>
</evidence>
<name>A0A173ZYI7_9FIRM</name>
<evidence type="ECO:0000256" key="5">
    <source>
        <dbReference type="ARBA" id="ARBA00022839"/>
    </source>
</evidence>
<dbReference type="EMBL" id="BSCI01000006">
    <property type="protein sequence ID" value="GLG86657.1"/>
    <property type="molecule type" value="Genomic_DNA"/>
</dbReference>
<dbReference type="InterPro" id="IPR051673">
    <property type="entry name" value="SSDNA_exonuclease_RecJ"/>
</dbReference>
<dbReference type="InterPro" id="IPR038763">
    <property type="entry name" value="DHH_sf"/>
</dbReference>
<feature type="domain" description="RecJ OB" evidence="8">
    <location>
        <begin position="460"/>
        <end position="583"/>
    </location>
</feature>
<dbReference type="AlphaFoldDB" id="A0A173ZYI7"/>
<keyword evidence="3" id="KW-0540">Nuclease</keyword>
<dbReference type="Pfam" id="PF01368">
    <property type="entry name" value="DHH"/>
    <property type="match status" value="1"/>
</dbReference>
<proteinExistence type="inferred from homology"/>
<evidence type="ECO:0000313" key="10">
    <source>
        <dbReference type="EMBL" id="GLG86657.1"/>
    </source>
</evidence>
<dbReference type="STRING" id="410072.ERS852525_02430"/>
<dbReference type="InterPro" id="IPR041122">
    <property type="entry name" value="RecJ_OB"/>
</dbReference>
<dbReference type="Pfam" id="PF02272">
    <property type="entry name" value="DHHA1"/>
    <property type="match status" value="1"/>
</dbReference>
<dbReference type="RefSeq" id="WP_055247805.1">
    <property type="nucleotide sequence ID" value="NZ_BSCI01000006.1"/>
</dbReference>
<accession>A0A173ZYI7</accession>
<dbReference type="PaxDb" id="410072-ERS852525_02430"/>
<feature type="domain" description="DHHA1" evidence="7">
    <location>
        <begin position="355"/>
        <end position="445"/>
    </location>
</feature>
<dbReference type="SUPFAM" id="SSF64182">
    <property type="entry name" value="DHH phosphoesterases"/>
    <property type="match status" value="1"/>
</dbReference>
<dbReference type="InterPro" id="IPR004610">
    <property type="entry name" value="RecJ"/>
</dbReference>
<keyword evidence="5 9" id="KW-0269">Exonuclease</keyword>
<evidence type="ECO:0000256" key="2">
    <source>
        <dbReference type="ARBA" id="ARBA00019841"/>
    </source>
</evidence>
<evidence type="ECO:0000259" key="6">
    <source>
        <dbReference type="Pfam" id="PF01368"/>
    </source>
</evidence>
<dbReference type="EMBL" id="CYZK01000008">
    <property type="protein sequence ID" value="CUO17856.1"/>
    <property type="molecule type" value="Genomic_DNA"/>
</dbReference>
<evidence type="ECO:0000259" key="8">
    <source>
        <dbReference type="Pfam" id="PF17768"/>
    </source>
</evidence>
<comment type="similarity">
    <text evidence="1">Belongs to the RecJ family.</text>
</comment>
<dbReference type="PANTHER" id="PTHR30255">
    <property type="entry name" value="SINGLE-STRANDED-DNA-SPECIFIC EXONUCLEASE RECJ"/>
    <property type="match status" value="1"/>
</dbReference>
<dbReference type="GO" id="GO:0003676">
    <property type="term" value="F:nucleic acid binding"/>
    <property type="evidence" value="ECO:0007669"/>
    <property type="project" value="InterPro"/>
</dbReference>
<evidence type="ECO:0000256" key="1">
    <source>
        <dbReference type="ARBA" id="ARBA00005915"/>
    </source>
</evidence>
<reference evidence="10" key="2">
    <citation type="submission" date="2022-09" db="EMBL/GenBank/DDBJ databases">
        <title>Draft genome sequence of Coprococcus comes strain 31264.</title>
        <authorList>
            <person name="Atsushi H."/>
            <person name="Moriya O."/>
            <person name="Mitsuo S."/>
        </authorList>
    </citation>
    <scope>NUCLEOTIDE SEQUENCE</scope>
    <source>
        <strain evidence="10">JCM 31264</strain>
    </source>
</reference>
<feature type="domain" description="DDH" evidence="6">
    <location>
        <begin position="77"/>
        <end position="221"/>
    </location>
</feature>
<dbReference type="Gene3D" id="3.10.310.30">
    <property type="match status" value="1"/>
</dbReference>
<reference evidence="10" key="3">
    <citation type="submission" date="2022-11" db="EMBL/GenBank/DDBJ databases">
        <title>Draft genome sequence of Coprococcus comes strain 31264.</title>
        <authorList>
            <person name="Hisatomi A."/>
            <person name="Ohkuma M."/>
            <person name="Sakamoto M."/>
        </authorList>
    </citation>
    <scope>NUCLEOTIDE SEQUENCE</scope>
    <source>
        <strain evidence="10">JCM 31264</strain>
    </source>
</reference>
<dbReference type="Proteomes" id="UP001145109">
    <property type="component" value="Unassembled WGS sequence"/>
</dbReference>
<sequence>MENWVLLRKGADFQHISEKFHISPRVASLIRNRDVIGDDAIEKYLNGTIADLYDGMLMKDMDKAVAVLGEKIKENAKIRIIGDYDIDGIQSTYILLEGFRMLGADVDSDIPDRMKDGYGLNRNLIDRALEADVDTIITCDNGIAAAEEIAYAKSMGMTIVVTDHHEVPYTEIGAGRRYILPEADAVVDPKQEDCTYPFKGLCGAAVAYKLVEALMEAMGKDAEDADYLMENVAIATIGDVMDLVDENRIFVKQGLDMLKRTENLGLKALMECTGVNVDKLSSYHIGFVIGPCMNASGRLDTAKRALELLEAKKVAEADLLAGDLKALNDSRKDMTAQAVEEAFIQVENSELKDADVLVVYLPECHESLAGIVAGRIREKYYRPVFVLTKGAEGLKGSGRSIETWHMYEGLNRVKHLLSKFGGHKMAAGLSMPEENLEQFRKEINEKSGITPEDLNEKIAIDMQLPFECVNEKFIGELAVLEPFGKGNARPVFAERQVQVESARILGKNKNVLKLQVKDLHGTRMDAMYFGDVNTFVEYVREKFGDIACECLLRGHGHGIVMAFTYYPDINEYQGVRTPQIVIQNYK</sequence>
<dbReference type="Gene3D" id="3.90.1640.30">
    <property type="match status" value="1"/>
</dbReference>
<organism evidence="9 11">
    <name type="scientific">Coprococcus comes</name>
    <dbReference type="NCBI Taxonomy" id="410072"/>
    <lineage>
        <taxon>Bacteria</taxon>
        <taxon>Bacillati</taxon>
        <taxon>Bacillota</taxon>
        <taxon>Clostridia</taxon>
        <taxon>Lachnospirales</taxon>
        <taxon>Lachnospiraceae</taxon>
        <taxon>Coprococcus</taxon>
    </lineage>
</organism>
<gene>
    <name evidence="9" type="primary">recJ</name>
    <name evidence="10" type="ORF">comes_12020</name>
    <name evidence="9" type="ORF">ERS852481_01529</name>
</gene>
<dbReference type="Pfam" id="PF17768">
    <property type="entry name" value="RecJ_OB"/>
    <property type="match status" value="1"/>
</dbReference>
<keyword evidence="4 9" id="KW-0378">Hydrolase</keyword>
<dbReference type="InterPro" id="IPR001667">
    <property type="entry name" value="DDH_dom"/>
</dbReference>
<reference evidence="9 11" key="1">
    <citation type="submission" date="2015-09" db="EMBL/GenBank/DDBJ databases">
        <authorList>
            <consortium name="Pathogen Informatics"/>
        </authorList>
    </citation>
    <scope>NUCLEOTIDE SEQUENCE [LARGE SCALE GENOMIC DNA]</scope>
    <source>
        <strain evidence="9 11">2789STDY5834866</strain>
    </source>
</reference>
<dbReference type="GO" id="GO:0006310">
    <property type="term" value="P:DNA recombination"/>
    <property type="evidence" value="ECO:0007669"/>
    <property type="project" value="InterPro"/>
</dbReference>
<dbReference type="GO" id="GO:0006281">
    <property type="term" value="P:DNA repair"/>
    <property type="evidence" value="ECO:0007669"/>
    <property type="project" value="InterPro"/>
</dbReference>
<evidence type="ECO:0000313" key="9">
    <source>
        <dbReference type="EMBL" id="CUO17856.1"/>
    </source>
</evidence>
<evidence type="ECO:0000256" key="4">
    <source>
        <dbReference type="ARBA" id="ARBA00022801"/>
    </source>
</evidence>
<evidence type="ECO:0000313" key="11">
    <source>
        <dbReference type="Proteomes" id="UP000095362"/>
    </source>
</evidence>
<dbReference type="InterPro" id="IPR003156">
    <property type="entry name" value="DHHA1_dom"/>
</dbReference>
<dbReference type="NCBIfam" id="TIGR00644">
    <property type="entry name" value="recJ"/>
    <property type="match status" value="1"/>
</dbReference>
<dbReference type="Proteomes" id="UP000095362">
    <property type="component" value="Unassembled WGS sequence"/>
</dbReference>
<evidence type="ECO:0000259" key="7">
    <source>
        <dbReference type="Pfam" id="PF02272"/>
    </source>
</evidence>